<evidence type="ECO:0000313" key="3">
    <source>
        <dbReference type="Proteomes" id="UP001153678"/>
    </source>
</evidence>
<evidence type="ECO:0000256" key="1">
    <source>
        <dbReference type="SAM" id="MobiDB-lite"/>
    </source>
</evidence>
<name>A0A9W4WXB8_9GLOM</name>
<sequence length="116" mass="13068">MPLPNIVIPHFTHRTTSKTSKTSSEVSQGSKKSAEADYMRELTKIIKICQSNSTKLNELIPIDSEDTQADTYISLIIKSVFTVDKERTQLNGIWVQSVLEIIFDEKHLSSIIDSDV</sequence>
<dbReference type="OrthoDB" id="2444257at2759"/>
<evidence type="ECO:0000313" key="2">
    <source>
        <dbReference type="EMBL" id="CAI2186109.1"/>
    </source>
</evidence>
<accession>A0A9W4WXB8</accession>
<protein>
    <submittedName>
        <fullName evidence="2">1344_t:CDS:1</fullName>
    </submittedName>
</protein>
<feature type="non-terminal residue" evidence="2">
    <location>
        <position position="116"/>
    </location>
</feature>
<dbReference type="EMBL" id="CAMKVN010004013">
    <property type="protein sequence ID" value="CAI2186109.1"/>
    <property type="molecule type" value="Genomic_DNA"/>
</dbReference>
<dbReference type="AlphaFoldDB" id="A0A9W4WXB8"/>
<proteinExistence type="predicted"/>
<reference evidence="2" key="1">
    <citation type="submission" date="2022-08" db="EMBL/GenBank/DDBJ databases">
        <authorList>
            <person name="Kallberg Y."/>
            <person name="Tangrot J."/>
            <person name="Rosling A."/>
        </authorList>
    </citation>
    <scope>NUCLEOTIDE SEQUENCE</scope>
    <source>
        <strain evidence="2">Wild A</strain>
    </source>
</reference>
<organism evidence="2 3">
    <name type="scientific">Funneliformis geosporum</name>
    <dbReference type="NCBI Taxonomy" id="1117311"/>
    <lineage>
        <taxon>Eukaryota</taxon>
        <taxon>Fungi</taxon>
        <taxon>Fungi incertae sedis</taxon>
        <taxon>Mucoromycota</taxon>
        <taxon>Glomeromycotina</taxon>
        <taxon>Glomeromycetes</taxon>
        <taxon>Glomerales</taxon>
        <taxon>Glomeraceae</taxon>
        <taxon>Funneliformis</taxon>
    </lineage>
</organism>
<comment type="caution">
    <text evidence="2">The sequence shown here is derived from an EMBL/GenBank/DDBJ whole genome shotgun (WGS) entry which is preliminary data.</text>
</comment>
<feature type="region of interest" description="Disordered" evidence="1">
    <location>
        <begin position="13"/>
        <end position="35"/>
    </location>
</feature>
<gene>
    <name evidence="2" type="ORF">FWILDA_LOCUS12410</name>
</gene>
<dbReference type="Proteomes" id="UP001153678">
    <property type="component" value="Unassembled WGS sequence"/>
</dbReference>
<keyword evidence="3" id="KW-1185">Reference proteome</keyword>